<sequence length="624" mass="66453">MPAGSASHPTPLHTLVHGACPLLFLKALHQALRHDPAPVGADPAGRDAHLTLRLRRLAESLPPARDMFRAPGQLGALIAWTAAAEPALCMTLINHTVLGLGSMIHLAPDHAPLEKKFTQLESAGAKCSYLITEVGQSNSHLATRTRAVFDPHTREFVLTTPDPEAAKFSSVAAHGIPRTGVALARLIVAGNDCGVFPFVVDLSDESGLLPGVEMTAPVELSALPLDYAQVRFHDVRLPWEHWLRDDATLSADGVFDDPLASPDRRLQRTLCVGQGLWGTLPAAAAALARQAGVLAVRYARTRRTQGRLAPGTPLLDYRSQQHAVLGALADAFALTCAAAHALDLWTASLAPAPEDGPAKGGEAMSFSPWTAVSRALSAYKAHSIREAARIVALCQLHCGFAGLLDTNRLAAYRGFLQAFDPAGGDNQLIYYDLGQALADEVPASSTTAVTSLPSPQHPRWWPDLILLHADRLAHRLRTRRDTLASAGPHAKDSFAVWNPLLDEAAELGAAYAAHLAADDVIRALTAVTDDVHARTALEPLAALHGVLAARRHAGSLLAAGTLTPADLDQLPQITDQLCDAVLPHLPWLEDAFALPPDIVRAPLGAENYSEAFAQTLNWKHGAAP</sequence>
<dbReference type="InterPro" id="IPR036250">
    <property type="entry name" value="AcylCo_DH-like_C"/>
</dbReference>
<evidence type="ECO:0000259" key="6">
    <source>
        <dbReference type="Pfam" id="PF01756"/>
    </source>
</evidence>
<dbReference type="Pfam" id="PF22924">
    <property type="entry name" value="ACOX_C_alpha1"/>
    <property type="match status" value="1"/>
</dbReference>
<dbReference type="InterPro" id="IPR046373">
    <property type="entry name" value="Acyl-CoA_Oxase/DH_mid-dom_sf"/>
</dbReference>
<dbReference type="InterPro" id="IPR012258">
    <property type="entry name" value="Acyl-CoA_oxidase"/>
</dbReference>
<feature type="domain" description="Acyl-CoA oxidase C-terminal" evidence="6">
    <location>
        <begin position="470"/>
        <end position="606"/>
    </location>
</feature>
<comment type="cofactor">
    <cofactor evidence="1">
        <name>FAD</name>
        <dbReference type="ChEBI" id="CHEBI:57692"/>
    </cofactor>
</comment>
<dbReference type="PANTHER" id="PTHR10909:SF382">
    <property type="entry name" value="ACYL-COENZYME A OXIDASE"/>
    <property type="match status" value="1"/>
</dbReference>
<dbReference type="InterPro" id="IPR009100">
    <property type="entry name" value="AcylCoA_DH/oxidase_NM_dom_sf"/>
</dbReference>
<name>A0AAU2UX45_9ACTN</name>
<feature type="domain" description="Acyl-CoA oxidase C-alpha1" evidence="7">
    <location>
        <begin position="284"/>
        <end position="437"/>
    </location>
</feature>
<accession>A0AAU2UX45</accession>
<evidence type="ECO:0000259" key="7">
    <source>
        <dbReference type="Pfam" id="PF22924"/>
    </source>
</evidence>
<dbReference type="SUPFAM" id="SSF56645">
    <property type="entry name" value="Acyl-CoA dehydrogenase NM domain-like"/>
    <property type="match status" value="1"/>
</dbReference>
<dbReference type="SUPFAM" id="SSF47203">
    <property type="entry name" value="Acyl-CoA dehydrogenase C-terminal domain-like"/>
    <property type="match status" value="2"/>
</dbReference>
<evidence type="ECO:0000256" key="5">
    <source>
        <dbReference type="ARBA" id="ARBA00023002"/>
    </source>
</evidence>
<reference evidence="8" key="1">
    <citation type="submission" date="2022-10" db="EMBL/GenBank/DDBJ databases">
        <title>The complete genomes of actinobacterial strains from the NBC collection.</title>
        <authorList>
            <person name="Joergensen T.S."/>
            <person name="Alvarez Arevalo M."/>
            <person name="Sterndorff E.B."/>
            <person name="Faurdal D."/>
            <person name="Vuksanovic O."/>
            <person name="Mourched A.-S."/>
            <person name="Charusanti P."/>
            <person name="Shaw S."/>
            <person name="Blin K."/>
            <person name="Weber T."/>
        </authorList>
    </citation>
    <scope>NUCLEOTIDE SEQUENCE</scope>
    <source>
        <strain evidence="8">NBC_00003</strain>
    </source>
</reference>
<dbReference type="InterPro" id="IPR002655">
    <property type="entry name" value="Acyl-CoA_oxidase_C"/>
</dbReference>
<evidence type="ECO:0000256" key="1">
    <source>
        <dbReference type="ARBA" id="ARBA00001974"/>
    </source>
</evidence>
<keyword evidence="3" id="KW-0285">Flavoprotein</keyword>
<dbReference type="AlphaFoldDB" id="A0AAU2UX45"/>
<comment type="similarity">
    <text evidence="2">Belongs to the acyl-CoA oxidase family.</text>
</comment>
<protein>
    <submittedName>
        <fullName evidence="8">Acyl-CoA oxidase</fullName>
    </submittedName>
</protein>
<dbReference type="Gene3D" id="1.20.140.10">
    <property type="entry name" value="Butyryl-CoA Dehydrogenase, subunit A, domain 3"/>
    <property type="match status" value="2"/>
</dbReference>
<keyword evidence="4" id="KW-0274">FAD</keyword>
<organism evidence="8">
    <name type="scientific">Streptomyces sp. NBC_00003</name>
    <dbReference type="NCBI Taxonomy" id="2903608"/>
    <lineage>
        <taxon>Bacteria</taxon>
        <taxon>Bacillati</taxon>
        <taxon>Actinomycetota</taxon>
        <taxon>Actinomycetes</taxon>
        <taxon>Kitasatosporales</taxon>
        <taxon>Streptomycetaceae</taxon>
        <taxon>Streptomyces</taxon>
    </lineage>
</organism>
<dbReference type="GO" id="GO:0003997">
    <property type="term" value="F:acyl-CoA oxidase activity"/>
    <property type="evidence" value="ECO:0007669"/>
    <property type="project" value="InterPro"/>
</dbReference>
<dbReference type="PANTHER" id="PTHR10909">
    <property type="entry name" value="ELECTRON TRANSPORT OXIDOREDUCTASE"/>
    <property type="match status" value="1"/>
</dbReference>
<dbReference type="GO" id="GO:0071949">
    <property type="term" value="F:FAD binding"/>
    <property type="evidence" value="ECO:0007669"/>
    <property type="project" value="InterPro"/>
</dbReference>
<evidence type="ECO:0000256" key="2">
    <source>
        <dbReference type="ARBA" id="ARBA00006288"/>
    </source>
</evidence>
<dbReference type="Pfam" id="PF01756">
    <property type="entry name" value="ACOX"/>
    <property type="match status" value="1"/>
</dbReference>
<proteinExistence type="inferred from homology"/>
<evidence type="ECO:0000256" key="3">
    <source>
        <dbReference type="ARBA" id="ARBA00022630"/>
    </source>
</evidence>
<keyword evidence="5" id="KW-0560">Oxidoreductase</keyword>
<evidence type="ECO:0000256" key="4">
    <source>
        <dbReference type="ARBA" id="ARBA00022827"/>
    </source>
</evidence>
<dbReference type="GO" id="GO:0033540">
    <property type="term" value="P:fatty acid beta-oxidation using acyl-CoA oxidase"/>
    <property type="evidence" value="ECO:0007669"/>
    <property type="project" value="TreeGrafter"/>
</dbReference>
<gene>
    <name evidence="8" type="ORF">OG549_03090</name>
</gene>
<dbReference type="EMBL" id="CP108318">
    <property type="protein sequence ID" value="WTW59717.1"/>
    <property type="molecule type" value="Genomic_DNA"/>
</dbReference>
<dbReference type="GO" id="GO:0005504">
    <property type="term" value="F:fatty acid binding"/>
    <property type="evidence" value="ECO:0007669"/>
    <property type="project" value="TreeGrafter"/>
</dbReference>
<dbReference type="InterPro" id="IPR055060">
    <property type="entry name" value="ACOX_C_alpha1"/>
</dbReference>
<evidence type="ECO:0000313" key="8">
    <source>
        <dbReference type="EMBL" id="WTW59717.1"/>
    </source>
</evidence>
<dbReference type="Gene3D" id="2.40.110.10">
    <property type="entry name" value="Butyryl-CoA Dehydrogenase, subunit A, domain 2"/>
    <property type="match status" value="1"/>
</dbReference>
<dbReference type="GO" id="GO:0055088">
    <property type="term" value="P:lipid homeostasis"/>
    <property type="evidence" value="ECO:0007669"/>
    <property type="project" value="TreeGrafter"/>
</dbReference>